<accession>A0AA88ID07</accession>
<feature type="region of interest" description="Disordered" evidence="1">
    <location>
        <begin position="364"/>
        <end position="397"/>
    </location>
</feature>
<gene>
    <name evidence="2" type="ORF">Q5P01_000841</name>
</gene>
<feature type="region of interest" description="Disordered" evidence="1">
    <location>
        <begin position="1"/>
        <end position="88"/>
    </location>
</feature>
<organism evidence="2 3">
    <name type="scientific">Channa striata</name>
    <name type="common">Snakehead murrel</name>
    <name type="synonym">Ophicephalus striatus</name>
    <dbReference type="NCBI Taxonomy" id="64152"/>
    <lineage>
        <taxon>Eukaryota</taxon>
        <taxon>Metazoa</taxon>
        <taxon>Chordata</taxon>
        <taxon>Craniata</taxon>
        <taxon>Vertebrata</taxon>
        <taxon>Euteleostomi</taxon>
        <taxon>Actinopterygii</taxon>
        <taxon>Neopterygii</taxon>
        <taxon>Teleostei</taxon>
        <taxon>Neoteleostei</taxon>
        <taxon>Acanthomorphata</taxon>
        <taxon>Anabantaria</taxon>
        <taxon>Anabantiformes</taxon>
        <taxon>Channoidei</taxon>
        <taxon>Channidae</taxon>
        <taxon>Channa</taxon>
    </lineage>
</organism>
<feature type="region of interest" description="Disordered" evidence="1">
    <location>
        <begin position="286"/>
        <end position="312"/>
    </location>
</feature>
<evidence type="ECO:0000313" key="2">
    <source>
        <dbReference type="EMBL" id="KAK2813472.1"/>
    </source>
</evidence>
<name>A0AA88ID07_CHASR</name>
<feature type="region of interest" description="Disordered" evidence="1">
    <location>
        <begin position="233"/>
        <end position="253"/>
    </location>
</feature>
<feature type="compositionally biased region" description="Basic residues" evidence="1">
    <location>
        <begin position="234"/>
        <end position="253"/>
    </location>
</feature>
<feature type="compositionally biased region" description="Polar residues" evidence="1">
    <location>
        <begin position="367"/>
        <end position="379"/>
    </location>
</feature>
<comment type="caution">
    <text evidence="2">The sequence shown here is derived from an EMBL/GenBank/DDBJ whole genome shotgun (WGS) entry which is preliminary data.</text>
</comment>
<feature type="compositionally biased region" description="Basic and acidic residues" evidence="1">
    <location>
        <begin position="72"/>
        <end position="82"/>
    </location>
</feature>
<feature type="region of interest" description="Disordered" evidence="1">
    <location>
        <begin position="107"/>
        <end position="133"/>
    </location>
</feature>
<dbReference type="AlphaFoldDB" id="A0AA88ID07"/>
<feature type="compositionally biased region" description="Low complexity" evidence="1">
    <location>
        <begin position="116"/>
        <end position="125"/>
    </location>
</feature>
<sequence length="397" mass="43440">MPRGRLGLSPPSQERATGVPRKPGPPPRPAHGDLGGTARPSWAASPEDAREPGFLVSPGAPRARRAPVRSSPIERRPLERRPRAASRFSRPGVVQLKVATAAIRQGWGRARRHGSPAPAGTGRPPARWDRRPWVAPTTRGRDLEHALWRPSRAREALPLLRDAMPRAPQLRKDRARPSLGRTTPSLNAWRRFFQLQIRQTSASSLDPGCRERAQRSFLPIVHASEAREDLGAHHATHARRLSSRRNHAHRREQTRRSIKMCLFALRPSGTASAWYSDSCVRSVGTPLSERLQSPRGLSRPARHDTSSRGAPHAASILNAECPQGNHSATRPIGHAAPLRAASFRWPRALCPPLARALGHDATALSEDASTPARSLSARTENAEGNLIISRQGRGSPA</sequence>
<keyword evidence="3" id="KW-1185">Reference proteome</keyword>
<dbReference type="Proteomes" id="UP001187415">
    <property type="component" value="Unassembled WGS sequence"/>
</dbReference>
<evidence type="ECO:0000256" key="1">
    <source>
        <dbReference type="SAM" id="MobiDB-lite"/>
    </source>
</evidence>
<dbReference type="EMBL" id="JAUPFM010000093">
    <property type="protein sequence ID" value="KAK2813472.1"/>
    <property type="molecule type" value="Genomic_DNA"/>
</dbReference>
<evidence type="ECO:0000313" key="3">
    <source>
        <dbReference type="Proteomes" id="UP001187415"/>
    </source>
</evidence>
<proteinExistence type="predicted"/>
<reference evidence="2" key="1">
    <citation type="submission" date="2023-07" db="EMBL/GenBank/DDBJ databases">
        <title>Chromosome-level Genome Assembly of Striped Snakehead (Channa striata).</title>
        <authorList>
            <person name="Liu H."/>
        </authorList>
    </citation>
    <scope>NUCLEOTIDE SEQUENCE</scope>
    <source>
        <strain evidence="2">Gz</strain>
        <tissue evidence="2">Muscle</tissue>
    </source>
</reference>
<protein>
    <submittedName>
        <fullName evidence="2">Uncharacterized protein</fullName>
    </submittedName>
</protein>